<protein>
    <submittedName>
        <fullName evidence="1">Sarcosine oxidase, gamma subunit</fullName>
        <ecNumber evidence="1">1.5.3.1</ecNumber>
    </submittedName>
</protein>
<dbReference type="STRING" id="375451.RD1_0009"/>
<proteinExistence type="predicted"/>
<dbReference type="EMBL" id="CP000362">
    <property type="protein sequence ID" value="ABG29749.1"/>
    <property type="molecule type" value="Genomic_DNA"/>
</dbReference>
<dbReference type="AlphaFoldDB" id="Q16E44"/>
<dbReference type="GO" id="GO:0008115">
    <property type="term" value="F:sarcosine oxidase activity"/>
    <property type="evidence" value="ECO:0007669"/>
    <property type="project" value="UniProtKB-EC"/>
</dbReference>
<dbReference type="RefSeq" id="WP_011566371.1">
    <property type="nucleotide sequence ID" value="NC_008209.1"/>
</dbReference>
<dbReference type="Gene3D" id="3.30.70.1520">
    <property type="entry name" value="Heterotetrameric sarcosine oxidase"/>
    <property type="match status" value="1"/>
</dbReference>
<dbReference type="eggNOG" id="COG4583">
    <property type="taxonomic scope" value="Bacteria"/>
</dbReference>
<dbReference type="OrthoDB" id="7356349at2"/>
<evidence type="ECO:0000313" key="1">
    <source>
        <dbReference type="EMBL" id="ABG29749.1"/>
    </source>
</evidence>
<dbReference type="EC" id="1.5.3.1" evidence="1"/>
<dbReference type="InterPro" id="IPR027266">
    <property type="entry name" value="TrmE/GcvT-like"/>
</dbReference>
<dbReference type="HOGENOM" id="CLU_114076_2_0_5"/>
<dbReference type="KEGG" id="rde:RD1_0009"/>
<name>Q16E44_ROSDO</name>
<organism evidence="1 2">
    <name type="scientific">Roseobacter denitrificans (strain ATCC 33942 / OCh 114)</name>
    <name type="common">Erythrobacter sp. (strain OCh 114)</name>
    <name type="synonym">Roseobacter denitrificans</name>
    <dbReference type="NCBI Taxonomy" id="375451"/>
    <lineage>
        <taxon>Bacteria</taxon>
        <taxon>Pseudomonadati</taxon>
        <taxon>Pseudomonadota</taxon>
        <taxon>Alphaproteobacteria</taxon>
        <taxon>Rhodobacterales</taxon>
        <taxon>Roseobacteraceae</taxon>
        <taxon>Roseobacter</taxon>
    </lineage>
</organism>
<reference evidence="1 2" key="1">
    <citation type="journal article" date="2007" name="J. Bacteriol.">
        <title>The complete genome sequence of Roseobacter denitrificans reveals a mixotrophic rather than photosynthetic metabolism.</title>
        <authorList>
            <person name="Swingley W.D."/>
            <person name="Sadekar S."/>
            <person name="Mastrian S.D."/>
            <person name="Matthies H.J."/>
            <person name="Hao J."/>
            <person name="Ramos H."/>
            <person name="Acharya C.R."/>
            <person name="Conrad A.L."/>
            <person name="Taylor H.L."/>
            <person name="Dejesa L.C."/>
            <person name="Shah M.K."/>
            <person name="O'huallachain M.E."/>
            <person name="Lince M.T."/>
            <person name="Blankenship R.E."/>
            <person name="Beatty J.T."/>
            <person name="Touchman J.W."/>
        </authorList>
    </citation>
    <scope>NUCLEOTIDE SEQUENCE [LARGE SCALE GENOMIC DNA]</scope>
    <source>
        <strain evidence="2">ATCC 33942 / OCh 114</strain>
    </source>
</reference>
<dbReference type="Gene3D" id="3.30.1360.120">
    <property type="entry name" value="Probable tRNA modification gtpase trme, domain 1"/>
    <property type="match status" value="1"/>
</dbReference>
<accession>Q16E44</accession>
<gene>
    <name evidence="1" type="primary">soxG</name>
    <name evidence="1" type="ordered locus">RD1_0009</name>
</gene>
<sequence length="186" mass="19608">MHDLIPITPLGGQAPRVDTVGAVTVTEVTDRALASVAARMGAEKAAGETLSKTIGAQAPAPSRLAGDTLSAFWTGPDQWMIEAPIDTHEDLAKQLVAAFGSTASATEQTDAWCRFDLSGPHLPQVMEILCPVDTHIWRGGEATRTSIDHLGCFLLCRDPQTFSVIGPRSSAGSLHHALLTACRAAL</sequence>
<dbReference type="SUPFAM" id="SSF103025">
    <property type="entry name" value="Folate-binding domain"/>
    <property type="match status" value="1"/>
</dbReference>
<keyword evidence="1" id="KW-0560">Oxidoreductase</keyword>
<evidence type="ECO:0000313" key="2">
    <source>
        <dbReference type="Proteomes" id="UP000007029"/>
    </source>
</evidence>
<keyword evidence="2" id="KW-1185">Reference proteome</keyword>
<dbReference type="Proteomes" id="UP000007029">
    <property type="component" value="Chromosome"/>
</dbReference>